<comment type="caution">
    <text evidence="1">The sequence shown here is derived from an EMBL/GenBank/DDBJ whole genome shotgun (WGS) entry which is preliminary data.</text>
</comment>
<sequence length="172" mass="18541">MSEAEFYAAGRYLQNQMARLGPENLGRQSGCEHWDEQQLVNHVAQVATAIGDTAGGQRFSVSEHAETIASTPAEASAAVQRALELLDSGPLRAMSSIEFTAHAWDIGIGLDPDHRIPGELAESILVLDRKMLTDDSRGSHFAPRQQARHGANASEQLIAFLGRLPKTTAANP</sequence>
<dbReference type="EMBL" id="JAGIOJ010000001">
    <property type="protein sequence ID" value="MBP2397482.1"/>
    <property type="molecule type" value="Genomic_DNA"/>
</dbReference>
<evidence type="ECO:0000313" key="2">
    <source>
        <dbReference type="Proteomes" id="UP001195422"/>
    </source>
</evidence>
<organism evidence="1 2">
    <name type="scientific">Glutamicibacter protophormiae</name>
    <name type="common">Brevibacterium protophormiae</name>
    <dbReference type="NCBI Taxonomy" id="37930"/>
    <lineage>
        <taxon>Bacteria</taxon>
        <taxon>Bacillati</taxon>
        <taxon>Actinomycetota</taxon>
        <taxon>Actinomycetes</taxon>
        <taxon>Micrococcales</taxon>
        <taxon>Micrococcaceae</taxon>
        <taxon>Glutamicibacter</taxon>
    </lineage>
</organism>
<protein>
    <submittedName>
        <fullName evidence="1">Uncharacterized protein (TIGR03083 family)</fullName>
    </submittedName>
</protein>
<dbReference type="SUPFAM" id="SSF109854">
    <property type="entry name" value="DinB/YfiT-like putative metalloenzymes"/>
    <property type="match status" value="1"/>
</dbReference>
<accession>A0ABS4XMI4</accession>
<evidence type="ECO:0000313" key="1">
    <source>
        <dbReference type="EMBL" id="MBP2397482.1"/>
    </source>
</evidence>
<proteinExistence type="predicted"/>
<name>A0ABS4XMI4_GLUPR</name>
<dbReference type="InterPro" id="IPR034660">
    <property type="entry name" value="DinB/YfiT-like"/>
</dbReference>
<keyword evidence="2" id="KW-1185">Reference proteome</keyword>
<reference evidence="1 2" key="1">
    <citation type="submission" date="2021-03" db="EMBL/GenBank/DDBJ databases">
        <title>Sequencing the genomes of 1000 actinobacteria strains.</title>
        <authorList>
            <person name="Klenk H.-P."/>
        </authorList>
    </citation>
    <scope>NUCLEOTIDE SEQUENCE [LARGE SCALE GENOMIC DNA]</scope>
    <source>
        <strain evidence="1 2">DSM 20168</strain>
    </source>
</reference>
<gene>
    <name evidence="1" type="ORF">JOF39_000563</name>
</gene>
<dbReference type="Gene3D" id="1.20.120.450">
    <property type="entry name" value="dinb family like domain"/>
    <property type="match status" value="1"/>
</dbReference>
<dbReference type="Proteomes" id="UP001195422">
    <property type="component" value="Unassembled WGS sequence"/>
</dbReference>
<dbReference type="RefSeq" id="WP_188947139.1">
    <property type="nucleotide sequence ID" value="NZ_BMPH01000002.1"/>
</dbReference>